<feature type="domain" description="HTH tetR-type" evidence="5">
    <location>
        <begin position="2"/>
        <end position="62"/>
    </location>
</feature>
<gene>
    <name evidence="6" type="ORF">CLV40_13072</name>
</gene>
<dbReference type="InterPro" id="IPR036271">
    <property type="entry name" value="Tet_transcr_reg_TetR-rel_C_sf"/>
</dbReference>
<evidence type="ECO:0000313" key="7">
    <source>
        <dbReference type="Proteomes" id="UP000239203"/>
    </source>
</evidence>
<comment type="caution">
    <text evidence="6">The sequence shown here is derived from an EMBL/GenBank/DDBJ whole genome shotgun (WGS) entry which is preliminary data.</text>
</comment>
<dbReference type="InterPro" id="IPR001647">
    <property type="entry name" value="HTH_TetR"/>
</dbReference>
<dbReference type="RefSeq" id="WP_104482928.1">
    <property type="nucleotide sequence ID" value="NZ_CP154825.1"/>
</dbReference>
<evidence type="ECO:0000259" key="5">
    <source>
        <dbReference type="PROSITE" id="PS50977"/>
    </source>
</evidence>
<protein>
    <submittedName>
        <fullName evidence="6">AcrR family transcriptional regulator</fullName>
    </submittedName>
</protein>
<dbReference type="SUPFAM" id="SSF48498">
    <property type="entry name" value="Tetracyclin repressor-like, C-terminal domain"/>
    <property type="match status" value="1"/>
</dbReference>
<keyword evidence="2 4" id="KW-0238">DNA-binding</keyword>
<dbReference type="PANTHER" id="PTHR47506:SF1">
    <property type="entry name" value="HTH-TYPE TRANSCRIPTIONAL REGULATOR YJDC"/>
    <property type="match status" value="1"/>
</dbReference>
<dbReference type="OrthoDB" id="4214267at2"/>
<name>A0A2S6GDJ8_9PSEU</name>
<dbReference type="PROSITE" id="PS50977">
    <property type="entry name" value="HTH_TETR_2"/>
    <property type="match status" value="1"/>
</dbReference>
<proteinExistence type="predicted"/>
<dbReference type="Gene3D" id="1.10.357.10">
    <property type="entry name" value="Tetracycline Repressor, domain 2"/>
    <property type="match status" value="1"/>
</dbReference>
<dbReference type="GO" id="GO:0003677">
    <property type="term" value="F:DNA binding"/>
    <property type="evidence" value="ECO:0007669"/>
    <property type="project" value="UniProtKB-UniRule"/>
</dbReference>
<dbReference type="InterPro" id="IPR009057">
    <property type="entry name" value="Homeodomain-like_sf"/>
</dbReference>
<dbReference type="EMBL" id="PTIX01000030">
    <property type="protein sequence ID" value="PPK63280.1"/>
    <property type="molecule type" value="Genomic_DNA"/>
</dbReference>
<dbReference type="Pfam" id="PF00440">
    <property type="entry name" value="TetR_N"/>
    <property type="match status" value="1"/>
</dbReference>
<organism evidence="6 7">
    <name type="scientific">Actinokineospora auranticolor</name>
    <dbReference type="NCBI Taxonomy" id="155976"/>
    <lineage>
        <taxon>Bacteria</taxon>
        <taxon>Bacillati</taxon>
        <taxon>Actinomycetota</taxon>
        <taxon>Actinomycetes</taxon>
        <taxon>Pseudonocardiales</taxon>
        <taxon>Pseudonocardiaceae</taxon>
        <taxon>Actinokineospora</taxon>
    </lineage>
</organism>
<dbReference type="Proteomes" id="UP000239203">
    <property type="component" value="Unassembled WGS sequence"/>
</dbReference>
<keyword evidence="3" id="KW-0804">Transcription</keyword>
<dbReference type="AlphaFoldDB" id="A0A2S6GDJ8"/>
<dbReference type="PANTHER" id="PTHR47506">
    <property type="entry name" value="TRANSCRIPTIONAL REGULATORY PROTEIN"/>
    <property type="match status" value="1"/>
</dbReference>
<evidence type="ECO:0000256" key="3">
    <source>
        <dbReference type="ARBA" id="ARBA00023163"/>
    </source>
</evidence>
<keyword evidence="1" id="KW-0805">Transcription regulation</keyword>
<evidence type="ECO:0000256" key="1">
    <source>
        <dbReference type="ARBA" id="ARBA00023015"/>
    </source>
</evidence>
<sequence>MDEAATRVLDAAECLFYERGIHAVGMDELRSASGVSLKRLYQCFPAKEQVVVAYLRRRHSRWLGEMRAFVEGHEPGSRVAAVFDWLDGWFREPGFRGCAFVNSAGEMGAGSPVVLAVAREHKVAVRGFFGELTGDETLATQLSLLAEGAITLAAVGGDPSAACQAKDAAAVLVDQMLSSSRFRSKSGHR</sequence>
<dbReference type="SUPFAM" id="SSF46689">
    <property type="entry name" value="Homeodomain-like"/>
    <property type="match status" value="1"/>
</dbReference>
<dbReference type="PRINTS" id="PR00455">
    <property type="entry name" value="HTHTETR"/>
</dbReference>
<evidence type="ECO:0000256" key="2">
    <source>
        <dbReference type="ARBA" id="ARBA00023125"/>
    </source>
</evidence>
<accession>A0A2S6GDJ8</accession>
<evidence type="ECO:0000256" key="4">
    <source>
        <dbReference type="PROSITE-ProRule" id="PRU00335"/>
    </source>
</evidence>
<reference evidence="6 7" key="1">
    <citation type="submission" date="2018-02" db="EMBL/GenBank/DDBJ databases">
        <title>Genomic Encyclopedia of Archaeal and Bacterial Type Strains, Phase II (KMG-II): from individual species to whole genera.</title>
        <authorList>
            <person name="Goeker M."/>
        </authorList>
    </citation>
    <scope>NUCLEOTIDE SEQUENCE [LARGE SCALE GENOMIC DNA]</scope>
    <source>
        <strain evidence="6 7">YU 961-1</strain>
    </source>
</reference>
<keyword evidence="7" id="KW-1185">Reference proteome</keyword>
<feature type="DNA-binding region" description="H-T-H motif" evidence="4">
    <location>
        <begin position="25"/>
        <end position="44"/>
    </location>
</feature>
<evidence type="ECO:0000313" key="6">
    <source>
        <dbReference type="EMBL" id="PPK63280.1"/>
    </source>
</evidence>